<dbReference type="GO" id="GO:0055105">
    <property type="term" value="F:ubiquitin-protein transferase inhibitor activity"/>
    <property type="evidence" value="ECO:0007669"/>
    <property type="project" value="TreeGrafter"/>
</dbReference>
<dbReference type="AlphaFoldDB" id="A0A4P9WDV6"/>
<sequence length="757" mass="83439">MTTSEEIPTALDEVRNALALARVERSSAEAAENLSVALAAALLERATCSEEQRVLLFGELHDALFENGEPTTLLAHISWETARLLAPYLPDPCLPPTASETLAEDLLADIARHGHARDIANFAPERLAEIAREADGDGRLIAEFAGLVGALGIATTRIKAKSRGSFVENAVGVALRGRTIFRSLEKSPRPDSSSARDYLLNVYLDFTESMRACIDTDEETDSIRIRHAVTCLAAHMCADCLAHLPVAFASDEGPGKRAILRLFAILKASGISVLNIAESISKASPIEVSLYGTAVLIALVYQVEEESASVEMPGLLPRVVSARWLFEKTGGMLASLCDRCHKLTDLSSLPCSAEKLDINATEKAIAMLSFFTNRLERNQFSFASLDFKMLGDTYSLNDLNEVRSDVIFPIALVTFHAYMTDPPPFMLQIILRFLSATPHQIPRSRAFVLFKRYLHIFDDEARARIIADLLSSPGAPSIKVAAMSILKDFVHEAFNEAQVSSNTTSSPAPPLFAGPYLTETLLAILLNPDEPMYRSSLIPTRTILNDDQTFFELLGNVLHVLNLYRYLLMRDSPKENKVGYAEEFRDLQTLSFSRGFKLGLWDPSHIDRTRKRYLNPLRSRVDELLQAVSEELEQIEAAGDAHLLGECYSGHVHGEINVSHSNPADVEDQDAGGEDAEEVEEEEGDEIEDEDAAQTRAKEIQFSPSSLHLNPLFLSGHGTKTLQMNASSLYLVDTVMGYIDERIQVGSELMENILDDA</sequence>
<accession>A0A4P9WDV6</accession>
<keyword evidence="3" id="KW-1185">Reference proteome</keyword>
<dbReference type="GO" id="GO:0005737">
    <property type="term" value="C:cytoplasm"/>
    <property type="evidence" value="ECO:0007669"/>
    <property type="project" value="TreeGrafter"/>
</dbReference>
<dbReference type="InterPro" id="IPR019516">
    <property type="entry name" value="Glomulin/ALF4"/>
</dbReference>
<evidence type="ECO:0008006" key="4">
    <source>
        <dbReference type="Google" id="ProtNLM"/>
    </source>
</evidence>
<name>A0A4P9WDV6_9FUNG</name>
<protein>
    <recommendedName>
        <fullName evidence="4">YAP-binding/ALF4/Glomulin</fullName>
    </recommendedName>
</protein>
<feature type="compositionally biased region" description="Acidic residues" evidence="1">
    <location>
        <begin position="665"/>
        <end position="690"/>
    </location>
</feature>
<reference evidence="3" key="1">
    <citation type="journal article" date="2018" name="Nat. Microbiol.">
        <title>Leveraging single-cell genomics to expand the fungal tree of life.</title>
        <authorList>
            <person name="Ahrendt S.R."/>
            <person name="Quandt C.A."/>
            <person name="Ciobanu D."/>
            <person name="Clum A."/>
            <person name="Salamov A."/>
            <person name="Andreopoulos B."/>
            <person name="Cheng J.F."/>
            <person name="Woyke T."/>
            <person name="Pelin A."/>
            <person name="Henrissat B."/>
            <person name="Reynolds N.K."/>
            <person name="Benny G.L."/>
            <person name="Smith M.E."/>
            <person name="James T.Y."/>
            <person name="Grigoriev I.V."/>
        </authorList>
    </citation>
    <scope>NUCLEOTIDE SEQUENCE [LARGE SCALE GENOMIC DNA]</scope>
</reference>
<organism evidence="2 3">
    <name type="scientific">Blyttiomyces helicus</name>
    <dbReference type="NCBI Taxonomy" id="388810"/>
    <lineage>
        <taxon>Eukaryota</taxon>
        <taxon>Fungi</taxon>
        <taxon>Fungi incertae sedis</taxon>
        <taxon>Chytridiomycota</taxon>
        <taxon>Chytridiomycota incertae sedis</taxon>
        <taxon>Chytridiomycetes</taxon>
        <taxon>Chytridiomycetes incertae sedis</taxon>
        <taxon>Blyttiomyces</taxon>
    </lineage>
</organism>
<dbReference type="PANTHER" id="PTHR15430">
    <property type="entry name" value="GLOMULIN"/>
    <property type="match status" value="1"/>
</dbReference>
<gene>
    <name evidence="2" type="ORF">BDK51DRAFT_37806</name>
</gene>
<proteinExistence type="predicted"/>
<evidence type="ECO:0000313" key="3">
    <source>
        <dbReference type="Proteomes" id="UP000269721"/>
    </source>
</evidence>
<dbReference type="Proteomes" id="UP000269721">
    <property type="component" value="Unassembled WGS sequence"/>
</dbReference>
<dbReference type="EMBL" id="KZ996101">
    <property type="protein sequence ID" value="RKO89418.1"/>
    <property type="molecule type" value="Genomic_DNA"/>
</dbReference>
<dbReference type="Pfam" id="PF08568">
    <property type="entry name" value="Kinetochor_Ybp2"/>
    <property type="match status" value="1"/>
</dbReference>
<evidence type="ECO:0000256" key="1">
    <source>
        <dbReference type="SAM" id="MobiDB-lite"/>
    </source>
</evidence>
<dbReference type="InterPro" id="IPR013877">
    <property type="entry name" value="YAP-bd/ALF4/Glomulin"/>
</dbReference>
<evidence type="ECO:0000313" key="2">
    <source>
        <dbReference type="EMBL" id="RKO89418.1"/>
    </source>
</evidence>
<feature type="region of interest" description="Disordered" evidence="1">
    <location>
        <begin position="656"/>
        <end position="690"/>
    </location>
</feature>
<dbReference type="PANTHER" id="PTHR15430:SF1">
    <property type="entry name" value="GLOMULIN"/>
    <property type="match status" value="1"/>
</dbReference>
<dbReference type="OrthoDB" id="5396786at2759"/>